<sequence>MLLLAALGSGTLGFRPWPRLDARWQQRRRLLLLLAENRPAAAREWSRSSGASWRSPRAAALGRGSSGFFPWMAENKQIPFGSVELLCCFSTSSTQEYSEYGRLIYSGPLAKVVAGVKFFSYSTSMFNIAVMTSVFSKTGVGIDSLALQIAFYSFLGFFTFVSPVALHLLSKGYVIRLYHKAETDTYTAFTYNVILAEKKTVFHQKEVTIPSVSKMFTTFYANSKSMLVHPQRFEYAQDFNHLMGYDKPFTFD</sequence>
<evidence type="ECO:0000256" key="1">
    <source>
        <dbReference type="ARBA" id="ARBA00005280"/>
    </source>
</evidence>
<dbReference type="PANTHER" id="PTHR13281">
    <property type="entry name" value="TRANSMEMBRANE PROTEIN 70, MITOCHONDRIAL"/>
    <property type="match status" value="1"/>
</dbReference>
<dbReference type="Pfam" id="PF06979">
    <property type="entry name" value="TMEM70"/>
    <property type="match status" value="1"/>
</dbReference>
<dbReference type="OrthoDB" id="156886at2759"/>
<evidence type="ECO:0000313" key="4">
    <source>
        <dbReference type="Proteomes" id="UP001142489"/>
    </source>
</evidence>
<gene>
    <name evidence="3" type="ORF">JRQ81_012831</name>
</gene>
<keyword evidence="4" id="KW-1185">Reference proteome</keyword>
<organism evidence="3 4">
    <name type="scientific">Phrynocephalus forsythii</name>
    <dbReference type="NCBI Taxonomy" id="171643"/>
    <lineage>
        <taxon>Eukaryota</taxon>
        <taxon>Metazoa</taxon>
        <taxon>Chordata</taxon>
        <taxon>Craniata</taxon>
        <taxon>Vertebrata</taxon>
        <taxon>Euteleostomi</taxon>
        <taxon>Lepidosauria</taxon>
        <taxon>Squamata</taxon>
        <taxon>Bifurcata</taxon>
        <taxon>Unidentata</taxon>
        <taxon>Episquamata</taxon>
        <taxon>Toxicofera</taxon>
        <taxon>Iguania</taxon>
        <taxon>Acrodonta</taxon>
        <taxon>Agamidae</taxon>
        <taxon>Agaminae</taxon>
        <taxon>Phrynocephalus</taxon>
    </lineage>
</organism>
<feature type="transmembrane region" description="Helical" evidence="2">
    <location>
        <begin position="149"/>
        <end position="169"/>
    </location>
</feature>
<comment type="similarity">
    <text evidence="1">Belongs to the TMEM70 family.</text>
</comment>
<keyword evidence="2" id="KW-0812">Transmembrane</keyword>
<name>A0A9Q0Y583_9SAUR</name>
<proteinExistence type="inferred from homology"/>
<dbReference type="GO" id="GO:0033615">
    <property type="term" value="P:mitochondrial proton-transporting ATP synthase complex assembly"/>
    <property type="evidence" value="ECO:0007669"/>
    <property type="project" value="TreeGrafter"/>
</dbReference>
<dbReference type="AlphaFoldDB" id="A0A9Q0Y583"/>
<comment type="caution">
    <text evidence="3">The sequence shown here is derived from an EMBL/GenBank/DDBJ whole genome shotgun (WGS) entry which is preliminary data.</text>
</comment>
<keyword evidence="2" id="KW-1133">Transmembrane helix</keyword>
<protein>
    <recommendedName>
        <fullName evidence="5">Transmembrane protein 70</fullName>
    </recommendedName>
</protein>
<dbReference type="Proteomes" id="UP001142489">
    <property type="component" value="Unassembled WGS sequence"/>
</dbReference>
<keyword evidence="2" id="KW-0472">Membrane</keyword>
<evidence type="ECO:0008006" key="5">
    <source>
        <dbReference type="Google" id="ProtNLM"/>
    </source>
</evidence>
<dbReference type="PANTHER" id="PTHR13281:SF0">
    <property type="entry name" value="TRANSMEMBRANE PROTEIN 70, MITOCHONDRIAL"/>
    <property type="match status" value="1"/>
</dbReference>
<accession>A0A9Q0Y583</accession>
<evidence type="ECO:0000313" key="3">
    <source>
        <dbReference type="EMBL" id="KAJ7338929.1"/>
    </source>
</evidence>
<dbReference type="InterPro" id="IPR009724">
    <property type="entry name" value="TMEM70"/>
</dbReference>
<dbReference type="GO" id="GO:0031966">
    <property type="term" value="C:mitochondrial membrane"/>
    <property type="evidence" value="ECO:0007669"/>
    <property type="project" value="TreeGrafter"/>
</dbReference>
<dbReference type="InterPro" id="IPR045325">
    <property type="entry name" value="TMEM70/TMEM186/TMEM223"/>
</dbReference>
<dbReference type="EMBL" id="JAPFRF010000003">
    <property type="protein sequence ID" value="KAJ7338929.1"/>
    <property type="molecule type" value="Genomic_DNA"/>
</dbReference>
<reference evidence="3" key="1">
    <citation type="journal article" date="2023" name="DNA Res.">
        <title>Chromosome-level genome assembly of Phrynocephalus forsythii using third-generation DNA sequencing and Hi-C analysis.</title>
        <authorList>
            <person name="Qi Y."/>
            <person name="Zhao W."/>
            <person name="Zhao Y."/>
            <person name="Niu C."/>
            <person name="Cao S."/>
            <person name="Zhang Y."/>
        </authorList>
    </citation>
    <scope>NUCLEOTIDE SEQUENCE</scope>
    <source>
        <tissue evidence="3">Muscle</tissue>
    </source>
</reference>
<evidence type="ECO:0000256" key="2">
    <source>
        <dbReference type="SAM" id="Phobius"/>
    </source>
</evidence>